<protein>
    <submittedName>
        <fullName evidence="1">Uncharacterized protein</fullName>
    </submittedName>
</protein>
<proteinExistence type="predicted"/>
<evidence type="ECO:0000313" key="2">
    <source>
        <dbReference type="Proteomes" id="UP000316759"/>
    </source>
</evidence>
<organism evidence="1 2">
    <name type="scientific">Fasciola gigantica</name>
    <name type="common">Giant liver fluke</name>
    <dbReference type="NCBI Taxonomy" id="46835"/>
    <lineage>
        <taxon>Eukaryota</taxon>
        <taxon>Metazoa</taxon>
        <taxon>Spiralia</taxon>
        <taxon>Lophotrochozoa</taxon>
        <taxon>Platyhelminthes</taxon>
        <taxon>Trematoda</taxon>
        <taxon>Digenea</taxon>
        <taxon>Plagiorchiida</taxon>
        <taxon>Echinostomata</taxon>
        <taxon>Echinostomatoidea</taxon>
        <taxon>Fasciolidae</taxon>
        <taxon>Fasciola</taxon>
    </lineage>
</organism>
<dbReference type="Proteomes" id="UP000316759">
    <property type="component" value="Unassembled WGS sequence"/>
</dbReference>
<evidence type="ECO:0000313" key="1">
    <source>
        <dbReference type="EMBL" id="TPP62629.1"/>
    </source>
</evidence>
<gene>
    <name evidence="1" type="ORF">FGIG_11282</name>
</gene>
<keyword evidence="2" id="KW-1185">Reference proteome</keyword>
<dbReference type="EMBL" id="SUNJ01006599">
    <property type="protein sequence ID" value="TPP62629.1"/>
    <property type="molecule type" value="Genomic_DNA"/>
</dbReference>
<sequence>MIVLFSNSRICIPLIRQEPRFELREIVDCTSMRIEVLADDKQDLVQIDWTEVNFKVQEWVISNPAVTFGSMSARNLRRPICVYPWTGCEWR</sequence>
<reference evidence="1 2" key="1">
    <citation type="submission" date="2019-04" db="EMBL/GenBank/DDBJ databases">
        <title>Annotation for the trematode Fasciola gigantica.</title>
        <authorList>
            <person name="Choi Y.-J."/>
        </authorList>
    </citation>
    <scope>NUCLEOTIDE SEQUENCE [LARGE SCALE GENOMIC DNA]</scope>
    <source>
        <strain evidence="1">Uganda_cow_1</strain>
    </source>
</reference>
<name>A0A504YQE9_FASGI</name>
<dbReference type="AlphaFoldDB" id="A0A504YQE9"/>
<accession>A0A504YQE9</accession>
<comment type="caution">
    <text evidence="1">The sequence shown here is derived from an EMBL/GenBank/DDBJ whole genome shotgun (WGS) entry which is preliminary data.</text>
</comment>